<keyword evidence="5" id="KW-1185">Reference proteome</keyword>
<evidence type="ECO:0000313" key="5">
    <source>
        <dbReference type="Proteomes" id="UP000321773"/>
    </source>
</evidence>
<dbReference type="EMBL" id="FPAI01000033">
    <property type="protein sequence ID" value="SFT04880.1"/>
    <property type="molecule type" value="Genomic_DNA"/>
</dbReference>
<gene>
    <name evidence="2" type="ORF">HMI01_25920</name>
    <name evidence="3" type="ORF">SAMN05421668_13335</name>
</gene>
<evidence type="ECO:0000313" key="3">
    <source>
        <dbReference type="EMBL" id="SFT04880.1"/>
    </source>
</evidence>
<dbReference type="AlphaFoldDB" id="A0A1I6UU14"/>
<dbReference type="STRING" id="306541.SAMN05421668_13335"/>
<protein>
    <submittedName>
        <fullName evidence="3">Uncharacterized protein</fullName>
    </submittedName>
</protein>
<dbReference type="OrthoDB" id="2991541at2"/>
<feature type="transmembrane region" description="Helical" evidence="1">
    <location>
        <begin position="20"/>
        <end position="46"/>
    </location>
</feature>
<dbReference type="Proteomes" id="UP000321773">
    <property type="component" value="Unassembled WGS sequence"/>
</dbReference>
<keyword evidence="1" id="KW-0472">Membrane</keyword>
<reference evidence="2 5" key="2">
    <citation type="submission" date="2019-07" db="EMBL/GenBank/DDBJ databases">
        <title>Whole genome shotgun sequence of Halolactibacillus miurensis NBRC 100873.</title>
        <authorList>
            <person name="Hosoyama A."/>
            <person name="Uohara A."/>
            <person name="Ohji S."/>
            <person name="Ichikawa N."/>
        </authorList>
    </citation>
    <scope>NUCLEOTIDE SEQUENCE [LARGE SCALE GENOMIC DNA]</scope>
    <source>
        <strain evidence="2 5">NBRC 100873</strain>
    </source>
</reference>
<evidence type="ECO:0000313" key="2">
    <source>
        <dbReference type="EMBL" id="GEM05604.1"/>
    </source>
</evidence>
<evidence type="ECO:0000256" key="1">
    <source>
        <dbReference type="SAM" id="Phobius"/>
    </source>
</evidence>
<name>A0A1I6UU14_9BACI</name>
<organism evidence="3 4">
    <name type="scientific">Halolactibacillus miurensis</name>
    <dbReference type="NCBI Taxonomy" id="306541"/>
    <lineage>
        <taxon>Bacteria</taxon>
        <taxon>Bacillati</taxon>
        <taxon>Bacillota</taxon>
        <taxon>Bacilli</taxon>
        <taxon>Bacillales</taxon>
        <taxon>Bacillaceae</taxon>
        <taxon>Halolactibacillus</taxon>
    </lineage>
</organism>
<proteinExistence type="predicted"/>
<keyword evidence="1" id="KW-1133">Transmembrane helix</keyword>
<dbReference type="EMBL" id="BJWJ01000041">
    <property type="protein sequence ID" value="GEM05604.1"/>
    <property type="molecule type" value="Genomic_DNA"/>
</dbReference>
<reference evidence="3 4" key="1">
    <citation type="submission" date="2016-10" db="EMBL/GenBank/DDBJ databases">
        <authorList>
            <person name="de Groot N.N."/>
        </authorList>
    </citation>
    <scope>NUCLEOTIDE SEQUENCE [LARGE SCALE GENOMIC DNA]</scope>
    <source>
        <strain evidence="3 4">DSM 17074</strain>
    </source>
</reference>
<accession>A0A1I6UU14</accession>
<evidence type="ECO:0000313" key="4">
    <source>
        <dbReference type="Proteomes" id="UP000199139"/>
    </source>
</evidence>
<sequence length="66" mass="7702">MKLEFFTDARLNEMWGYIKMLLEMVAPGVMITFGIFAVGLLVSIVAKSFRQASKEQDDHDYDYQEY</sequence>
<keyword evidence="1" id="KW-0812">Transmembrane</keyword>
<dbReference type="RefSeq" id="WP_062323288.1">
    <property type="nucleotide sequence ID" value="NZ_BJWJ01000041.1"/>
</dbReference>
<dbReference type="Proteomes" id="UP000199139">
    <property type="component" value="Unassembled WGS sequence"/>
</dbReference>